<dbReference type="InterPro" id="IPR036249">
    <property type="entry name" value="Thioredoxin-like_sf"/>
</dbReference>
<dbReference type="Pfam" id="PF04908">
    <property type="entry name" value="SH3BGR"/>
    <property type="match status" value="1"/>
</dbReference>
<feature type="compositionally biased region" description="Acidic residues" evidence="2">
    <location>
        <begin position="213"/>
        <end position="223"/>
    </location>
</feature>
<feature type="compositionally biased region" description="Basic and acidic residues" evidence="2">
    <location>
        <begin position="149"/>
        <end position="170"/>
    </location>
</feature>
<evidence type="ECO:0000313" key="4">
    <source>
        <dbReference type="Proteomes" id="UP001292079"/>
    </source>
</evidence>
<dbReference type="EMBL" id="JALJAT010000001">
    <property type="protein sequence ID" value="KAK4476218.1"/>
    <property type="molecule type" value="Genomic_DNA"/>
</dbReference>
<dbReference type="InterPro" id="IPR051033">
    <property type="entry name" value="SH3BGR"/>
</dbReference>
<dbReference type="SUPFAM" id="SSF52833">
    <property type="entry name" value="Thioredoxin-like"/>
    <property type="match status" value="1"/>
</dbReference>
<feature type="compositionally biased region" description="Low complexity" evidence="2">
    <location>
        <begin position="239"/>
        <end position="248"/>
    </location>
</feature>
<reference evidence="3" key="1">
    <citation type="submission" date="2022-04" db="EMBL/GenBank/DDBJ databases">
        <authorList>
            <person name="Xu L."/>
            <person name="Lv Z."/>
        </authorList>
    </citation>
    <scope>NUCLEOTIDE SEQUENCE</scope>
    <source>
        <strain evidence="3">LV_2022a</strain>
    </source>
</reference>
<feature type="region of interest" description="Disordered" evidence="2">
    <location>
        <begin position="103"/>
        <end position="342"/>
    </location>
</feature>
<reference evidence="3" key="2">
    <citation type="journal article" date="2023" name="Infect Dis Poverty">
        <title>Chromosome-scale genome of the human blood fluke Schistosoma mekongi and its implications for public health.</title>
        <authorList>
            <person name="Zhou M."/>
            <person name="Xu L."/>
            <person name="Xu D."/>
            <person name="Chen W."/>
            <person name="Khan J."/>
            <person name="Hu Y."/>
            <person name="Huang H."/>
            <person name="Wei H."/>
            <person name="Zhang Y."/>
            <person name="Chusongsang P."/>
            <person name="Tanasarnprasert K."/>
            <person name="Hu X."/>
            <person name="Limpanont Y."/>
            <person name="Lv Z."/>
        </authorList>
    </citation>
    <scope>NUCLEOTIDE SEQUENCE</scope>
    <source>
        <strain evidence="3">LV_2022a</strain>
    </source>
</reference>
<evidence type="ECO:0000256" key="1">
    <source>
        <dbReference type="ARBA" id="ARBA00007764"/>
    </source>
</evidence>
<proteinExistence type="inferred from homology"/>
<feature type="compositionally biased region" description="Basic and acidic residues" evidence="2">
    <location>
        <begin position="116"/>
        <end position="127"/>
    </location>
</feature>
<organism evidence="3 4">
    <name type="scientific">Schistosoma mekongi</name>
    <name type="common">Parasitic worm</name>
    <dbReference type="NCBI Taxonomy" id="38744"/>
    <lineage>
        <taxon>Eukaryota</taxon>
        <taxon>Metazoa</taxon>
        <taxon>Spiralia</taxon>
        <taxon>Lophotrochozoa</taxon>
        <taxon>Platyhelminthes</taxon>
        <taxon>Trematoda</taxon>
        <taxon>Digenea</taxon>
        <taxon>Strigeidida</taxon>
        <taxon>Schistosomatoidea</taxon>
        <taxon>Schistosomatidae</taxon>
        <taxon>Schistosoma</taxon>
    </lineage>
</organism>
<gene>
    <name evidence="3" type="ORF">MN116_001427</name>
</gene>
<dbReference type="GO" id="GO:0005737">
    <property type="term" value="C:cytoplasm"/>
    <property type="evidence" value="ECO:0007669"/>
    <property type="project" value="TreeGrafter"/>
</dbReference>
<evidence type="ECO:0000313" key="3">
    <source>
        <dbReference type="EMBL" id="KAK4476218.1"/>
    </source>
</evidence>
<comment type="caution">
    <text evidence="3">The sequence shown here is derived from an EMBL/GenBank/DDBJ whole genome shotgun (WGS) entry which is preliminary data.</text>
</comment>
<dbReference type="Proteomes" id="UP001292079">
    <property type="component" value="Unassembled WGS sequence"/>
</dbReference>
<feature type="compositionally biased region" description="Low complexity" evidence="2">
    <location>
        <begin position="255"/>
        <end position="268"/>
    </location>
</feature>
<sequence>MVLKVYISTLSGNLKVKKEQSLILSLLNAKKVDFKEVDLADASNECEKCSLFEELKKKDKPLVPPHIFLDEEYLGGYEEFYEALEMEELESFLKLPGCKPKPFPALMRSSSSEGGSESKGEEKHEETSGTEDDPVVSKGEENANVSEDENQKDQVGEKEGEVYPIDRKLEGTGNDESIPKNVDKISLGDSSDSEEDEAEKSMPVKEVENEAQNLEDSDASSEESSDKSEAKSSKKGSDSDSSNGSTSSVRKRSESSSSGGSDAKIAKGSLEREESTDSASSVRKTSDQPVEPIRKKSGTDSDSDSSSDHSEHSSEKSTEVIKEETKDSNHSSSSESKSPDSE</sequence>
<evidence type="ECO:0000256" key="2">
    <source>
        <dbReference type="SAM" id="MobiDB-lite"/>
    </source>
</evidence>
<dbReference type="CDD" id="cd03030">
    <property type="entry name" value="GRX_SH3BGR"/>
    <property type="match status" value="1"/>
</dbReference>
<dbReference type="PANTHER" id="PTHR12232:SF0">
    <property type="entry name" value="THIOREDOXIN DOMAIN-CONTAINING PROTEIN"/>
    <property type="match status" value="1"/>
</dbReference>
<name>A0AAE1ZM34_SCHME</name>
<keyword evidence="4" id="KW-1185">Reference proteome</keyword>
<dbReference type="PROSITE" id="PS51354">
    <property type="entry name" value="GLUTAREDOXIN_2"/>
    <property type="match status" value="1"/>
</dbReference>
<feature type="compositionally biased region" description="Basic and acidic residues" evidence="2">
    <location>
        <begin position="224"/>
        <end position="238"/>
    </location>
</feature>
<accession>A0AAE1ZM34</accession>
<feature type="compositionally biased region" description="Basic and acidic residues" evidence="2">
    <location>
        <begin position="306"/>
        <end position="329"/>
    </location>
</feature>
<feature type="compositionally biased region" description="Basic and acidic residues" evidence="2">
    <location>
        <begin position="199"/>
        <end position="208"/>
    </location>
</feature>
<dbReference type="PANTHER" id="PTHR12232">
    <property type="entry name" value="SH3 DOMAIN-BINDING GLUTAMIC ACID-RICH-LIKE PROTEIN"/>
    <property type="match status" value="1"/>
</dbReference>
<protein>
    <recommendedName>
        <fullName evidence="5">Glutaredoxin domain-containing protein</fullName>
    </recommendedName>
</protein>
<dbReference type="InterPro" id="IPR006993">
    <property type="entry name" value="Glut_rich_SH3-bd"/>
</dbReference>
<dbReference type="Gene3D" id="3.40.30.10">
    <property type="entry name" value="Glutaredoxin"/>
    <property type="match status" value="1"/>
</dbReference>
<dbReference type="AlphaFoldDB" id="A0AAE1ZM34"/>
<evidence type="ECO:0008006" key="5">
    <source>
        <dbReference type="Google" id="ProtNLM"/>
    </source>
</evidence>
<comment type="similarity">
    <text evidence="1">Belongs to the SH3BGR family.</text>
</comment>